<evidence type="ECO:0000313" key="2">
    <source>
        <dbReference type="EMBL" id="THG36941.1"/>
    </source>
</evidence>
<gene>
    <name evidence="2" type="ORF">E5986_07675</name>
</gene>
<evidence type="ECO:0000256" key="1">
    <source>
        <dbReference type="SAM" id="MobiDB-lite"/>
    </source>
</evidence>
<dbReference type="RefSeq" id="WP_136434768.1">
    <property type="nucleotide sequence ID" value="NZ_SSTJ01000009.1"/>
</dbReference>
<feature type="compositionally biased region" description="Basic and acidic residues" evidence="1">
    <location>
        <begin position="60"/>
        <end position="75"/>
    </location>
</feature>
<sequence>MAPTDHRHPSTRENRPRPQKGLTLSTGRLEGRPRTATEARRTRHNPLRDEHTTSGRAPRNHSEGNNRSTGRREQARSGGTRHSGTGKATLKDALSPFAPQVHTIGNHGIHPGSGLDLRRIGTGAAVVALGAVFAMAIAHVGPFAPSAEHGDYSKHVGAMSIDGLANNAMHVGQNIATQVSLARPVEPDLAKLTPHTPTREEISALSDQKAPFAFALDANQGEDSDAAGAPVLSDRSLVSLSNALAYYDANDYDASYLFMDLGTGRGIAGNLDASIYGASSFKGPFCVYVVNKELPNDINSVRDSRRQQIENTIMWSDNASYGQLRRDFGTDGMREWLSEAGVDESLVDDTYFPAYTGRQAALMWLKIYDYLERAGTSASQWLSDTFGGTEVSFLRNGALGTTSAGQTDYLPAEGSGTEEGVDDESADGDNGATGDGANGAMQGGSEGDSDDAAASETGGENGLTAITISSGDTEKSTDLLIDAAEGAESTASDADQEAGGNEAVEDADEGQTATVASIGTNIVVRNKAGWIDGEEDDAVCDSGIVTINDRDYLMVIMTSAPDSAAGEQAFAHLARTLFEIRGDLV</sequence>
<evidence type="ECO:0008006" key="4">
    <source>
        <dbReference type="Google" id="ProtNLM"/>
    </source>
</evidence>
<feature type="region of interest" description="Disordered" evidence="1">
    <location>
        <begin position="1"/>
        <end position="89"/>
    </location>
</feature>
<dbReference type="Proteomes" id="UP000308978">
    <property type="component" value="Unassembled WGS sequence"/>
</dbReference>
<feature type="compositionally biased region" description="Basic and acidic residues" evidence="1">
    <location>
        <begin position="29"/>
        <end position="53"/>
    </location>
</feature>
<dbReference type="EMBL" id="SSTJ01000009">
    <property type="protein sequence ID" value="THG36941.1"/>
    <property type="molecule type" value="Genomic_DNA"/>
</dbReference>
<organism evidence="2 3">
    <name type="scientific">Adlercreutzia caecimuris</name>
    <dbReference type="NCBI Taxonomy" id="671266"/>
    <lineage>
        <taxon>Bacteria</taxon>
        <taxon>Bacillati</taxon>
        <taxon>Actinomycetota</taxon>
        <taxon>Coriobacteriia</taxon>
        <taxon>Eggerthellales</taxon>
        <taxon>Eggerthellaceae</taxon>
        <taxon>Adlercreutzia</taxon>
    </lineage>
</organism>
<comment type="caution">
    <text evidence="2">The sequence shown here is derived from an EMBL/GenBank/DDBJ whole genome shotgun (WGS) entry which is preliminary data.</text>
</comment>
<accession>A0A4S4G2J9</accession>
<dbReference type="SUPFAM" id="SSF56601">
    <property type="entry name" value="beta-lactamase/transpeptidase-like"/>
    <property type="match status" value="1"/>
</dbReference>
<dbReference type="InterPro" id="IPR012338">
    <property type="entry name" value="Beta-lactam/transpept-like"/>
</dbReference>
<dbReference type="AlphaFoldDB" id="A0A4S4G2J9"/>
<proteinExistence type="predicted"/>
<feature type="region of interest" description="Disordered" evidence="1">
    <location>
        <begin position="402"/>
        <end position="470"/>
    </location>
</feature>
<evidence type="ECO:0000313" key="3">
    <source>
        <dbReference type="Proteomes" id="UP000308978"/>
    </source>
</evidence>
<feature type="region of interest" description="Disordered" evidence="1">
    <location>
        <begin position="486"/>
        <end position="511"/>
    </location>
</feature>
<protein>
    <recommendedName>
        <fullName evidence="4">Serine hydrolase</fullName>
    </recommendedName>
</protein>
<dbReference type="Gene3D" id="3.40.710.10">
    <property type="entry name" value="DD-peptidase/beta-lactamase superfamily"/>
    <property type="match status" value="2"/>
</dbReference>
<reference evidence="2 3" key="1">
    <citation type="submission" date="2019-04" db="EMBL/GenBank/DDBJ databases">
        <title>Microbes associate with the intestines of laboratory mice.</title>
        <authorList>
            <person name="Navarre W."/>
            <person name="Wong E."/>
            <person name="Huang K.C."/>
            <person name="Tropini C."/>
            <person name="Ng K."/>
            <person name="Yu B."/>
        </authorList>
    </citation>
    <scope>NUCLEOTIDE SEQUENCE [LARGE SCALE GENOMIC DNA]</scope>
    <source>
        <strain evidence="2 3">NM80_B27</strain>
    </source>
</reference>
<feature type="compositionally biased region" description="Basic and acidic residues" evidence="1">
    <location>
        <begin position="1"/>
        <end position="16"/>
    </location>
</feature>
<name>A0A4S4G2J9_9ACTN</name>
<feature type="compositionally biased region" description="Gly residues" evidence="1">
    <location>
        <begin position="431"/>
        <end position="446"/>
    </location>
</feature>